<feature type="domain" description="Major facilitator superfamily (MFS) profile" evidence="9">
    <location>
        <begin position="12"/>
        <end position="389"/>
    </location>
</feature>
<comment type="subcellular location">
    <subcellularLocation>
        <location evidence="1">Cell membrane</location>
        <topology evidence="1">Multi-pass membrane protein</topology>
    </subcellularLocation>
</comment>
<dbReference type="RefSeq" id="WP_394460463.1">
    <property type="nucleotide sequence ID" value="NZ_JBIGHZ010000003.1"/>
</dbReference>
<comment type="similarity">
    <text evidence="2">Belongs to the major facilitator superfamily.</text>
</comment>
<accession>A0ABW7FVI3</accession>
<evidence type="ECO:0000313" key="11">
    <source>
        <dbReference type="Proteomes" id="UP001606099"/>
    </source>
</evidence>
<dbReference type="InterPro" id="IPR036259">
    <property type="entry name" value="MFS_trans_sf"/>
</dbReference>
<gene>
    <name evidence="10" type="ORF">ACG0Z6_08740</name>
</gene>
<dbReference type="PROSITE" id="PS50850">
    <property type="entry name" value="MFS"/>
    <property type="match status" value="1"/>
</dbReference>
<dbReference type="Gene3D" id="1.20.1250.20">
    <property type="entry name" value="MFS general substrate transporter like domains"/>
    <property type="match status" value="1"/>
</dbReference>
<dbReference type="Pfam" id="PF07690">
    <property type="entry name" value="MFS_1"/>
    <property type="match status" value="1"/>
</dbReference>
<feature type="transmembrane region" description="Helical" evidence="8">
    <location>
        <begin position="339"/>
        <end position="362"/>
    </location>
</feature>
<dbReference type="Proteomes" id="UP001606099">
    <property type="component" value="Unassembled WGS sequence"/>
</dbReference>
<feature type="transmembrane region" description="Helical" evidence="8">
    <location>
        <begin position="12"/>
        <end position="30"/>
    </location>
</feature>
<keyword evidence="11" id="KW-1185">Reference proteome</keyword>
<evidence type="ECO:0000256" key="8">
    <source>
        <dbReference type="SAM" id="Phobius"/>
    </source>
</evidence>
<name>A0ABW7FVI3_9BURK</name>
<feature type="transmembrane region" description="Helical" evidence="8">
    <location>
        <begin position="304"/>
        <end position="327"/>
    </location>
</feature>
<feature type="transmembrane region" description="Helical" evidence="8">
    <location>
        <begin position="243"/>
        <end position="263"/>
    </location>
</feature>
<organism evidence="10 11">
    <name type="scientific">Roseateles rivi</name>
    <dbReference type="NCBI Taxonomy" id="3299028"/>
    <lineage>
        <taxon>Bacteria</taxon>
        <taxon>Pseudomonadati</taxon>
        <taxon>Pseudomonadota</taxon>
        <taxon>Betaproteobacteria</taxon>
        <taxon>Burkholderiales</taxon>
        <taxon>Sphaerotilaceae</taxon>
        <taxon>Roseateles</taxon>
    </lineage>
</organism>
<dbReference type="InterPro" id="IPR011701">
    <property type="entry name" value="MFS"/>
</dbReference>
<protein>
    <submittedName>
        <fullName evidence="10">MFS transporter</fullName>
    </submittedName>
</protein>
<feature type="transmembrane region" description="Helical" evidence="8">
    <location>
        <begin position="275"/>
        <end position="298"/>
    </location>
</feature>
<proteinExistence type="inferred from homology"/>
<feature type="transmembrane region" description="Helical" evidence="8">
    <location>
        <begin position="136"/>
        <end position="155"/>
    </location>
</feature>
<evidence type="ECO:0000256" key="3">
    <source>
        <dbReference type="ARBA" id="ARBA00022448"/>
    </source>
</evidence>
<keyword evidence="3" id="KW-0813">Transport</keyword>
<feature type="transmembrane region" description="Helical" evidence="8">
    <location>
        <begin position="368"/>
        <end position="390"/>
    </location>
</feature>
<evidence type="ECO:0000313" key="10">
    <source>
        <dbReference type="EMBL" id="MFG6448332.1"/>
    </source>
</evidence>
<keyword evidence="4" id="KW-1003">Cell membrane</keyword>
<evidence type="ECO:0000256" key="7">
    <source>
        <dbReference type="ARBA" id="ARBA00023136"/>
    </source>
</evidence>
<evidence type="ECO:0000256" key="5">
    <source>
        <dbReference type="ARBA" id="ARBA00022692"/>
    </source>
</evidence>
<evidence type="ECO:0000259" key="9">
    <source>
        <dbReference type="PROSITE" id="PS50850"/>
    </source>
</evidence>
<evidence type="ECO:0000256" key="1">
    <source>
        <dbReference type="ARBA" id="ARBA00004651"/>
    </source>
</evidence>
<feature type="transmembrane region" description="Helical" evidence="8">
    <location>
        <begin position="50"/>
        <end position="66"/>
    </location>
</feature>
<feature type="transmembrane region" description="Helical" evidence="8">
    <location>
        <begin position="78"/>
        <end position="96"/>
    </location>
</feature>
<feature type="transmembrane region" description="Helical" evidence="8">
    <location>
        <begin position="102"/>
        <end position="124"/>
    </location>
</feature>
<keyword evidence="7 8" id="KW-0472">Membrane</keyword>
<feature type="transmembrane region" description="Helical" evidence="8">
    <location>
        <begin position="167"/>
        <end position="185"/>
    </location>
</feature>
<dbReference type="PANTHER" id="PTHR43271">
    <property type="entry name" value="BLL2771 PROTEIN"/>
    <property type="match status" value="1"/>
</dbReference>
<keyword evidence="5 8" id="KW-0812">Transmembrane</keyword>
<dbReference type="EMBL" id="JBIGHZ010000003">
    <property type="protein sequence ID" value="MFG6448332.1"/>
    <property type="molecule type" value="Genomic_DNA"/>
</dbReference>
<keyword evidence="6 8" id="KW-1133">Transmembrane helix</keyword>
<evidence type="ECO:0000256" key="4">
    <source>
        <dbReference type="ARBA" id="ARBA00022475"/>
    </source>
</evidence>
<dbReference type="InterPro" id="IPR020846">
    <property type="entry name" value="MFS_dom"/>
</dbReference>
<dbReference type="PANTHER" id="PTHR43271:SF2">
    <property type="entry name" value="BLL2771 PROTEIN"/>
    <property type="match status" value="1"/>
</dbReference>
<reference evidence="10 11" key="1">
    <citation type="submission" date="2024-08" db="EMBL/GenBank/DDBJ databases">
        <authorList>
            <person name="Lu H."/>
        </authorList>
    </citation>
    <scope>NUCLEOTIDE SEQUENCE [LARGE SCALE GENOMIC DNA]</scope>
    <source>
        <strain evidence="10 11">BYS180W</strain>
    </source>
</reference>
<dbReference type="SUPFAM" id="SSF103473">
    <property type="entry name" value="MFS general substrate transporter"/>
    <property type="match status" value="1"/>
</dbReference>
<evidence type="ECO:0000256" key="2">
    <source>
        <dbReference type="ARBA" id="ARBA00008335"/>
    </source>
</evidence>
<comment type="caution">
    <text evidence="10">The sequence shown here is derived from an EMBL/GenBank/DDBJ whole genome shotgun (WGS) entry which is preliminary data.</text>
</comment>
<evidence type="ECO:0000256" key="6">
    <source>
        <dbReference type="ARBA" id="ARBA00022989"/>
    </source>
</evidence>
<sequence length="399" mass="40544">MTTPASNRPTATVAVACVTTCIAVASVYLTQPVFAEIAATYGRSIGDARLAFSISSIAYALAFFVFGPLSDHIGVRRMAGLGLLLGAASAASAALLDDYMGFLLACAVLGASAAAVPAAMFALMPRIARKDQIGTYFGLIIAASVVGITLGRSAMGLLTAGLGLRGAWLACACVLLVMVATTRALPEDAAGPSSRQGLLSIYAGTARMLMAPDLLRLFATGFLLFFGYLGVVTFLTLRLHEPPFSFGSAGIGSISLLGLGAVVGAPASGRLVGRFGSLAVGLGGLGIVLGAIACLAWAQSVIGVSVGLFLIFLGVFSCQPAVFVRIAQRVDPARRGAASSLYLLTCLGAGSLASAVLGPIWVNGGWPAITAICAMTTILSGLLLCSDAYISRRNIAQPA</sequence>
<feature type="transmembrane region" description="Helical" evidence="8">
    <location>
        <begin position="217"/>
        <end position="237"/>
    </location>
</feature>